<gene>
    <name evidence="2" type="ORF">NQZ67_10705</name>
</gene>
<dbReference type="PANTHER" id="PTHR43155">
    <property type="entry name" value="CYCLIC DI-GMP PHOSPHODIESTERASE PA4108-RELATED"/>
    <property type="match status" value="1"/>
</dbReference>
<dbReference type="SMART" id="SM00471">
    <property type="entry name" value="HDc"/>
    <property type="match status" value="1"/>
</dbReference>
<protein>
    <submittedName>
        <fullName evidence="2">HD-GYP domain-containing protein</fullName>
    </submittedName>
</protein>
<evidence type="ECO:0000259" key="1">
    <source>
        <dbReference type="PROSITE" id="PS51832"/>
    </source>
</evidence>
<dbReference type="InterPro" id="IPR037522">
    <property type="entry name" value="HD_GYP_dom"/>
</dbReference>
<dbReference type="PANTHER" id="PTHR43155:SF2">
    <property type="entry name" value="CYCLIC DI-GMP PHOSPHODIESTERASE PA4108"/>
    <property type="match status" value="1"/>
</dbReference>
<feature type="domain" description="HD-GYP" evidence="1">
    <location>
        <begin position="113"/>
        <end position="309"/>
    </location>
</feature>
<reference evidence="2" key="1">
    <citation type="submission" date="2022-08" db="EMBL/GenBank/DDBJ databases">
        <title>The genomic sequence of strain Paenibacillus sp. SCIV0701.</title>
        <authorList>
            <person name="Zhao H."/>
        </authorList>
    </citation>
    <scope>NUCLEOTIDE SEQUENCE</scope>
    <source>
        <strain evidence="2">SCIV0701</strain>
    </source>
</reference>
<dbReference type="RefSeq" id="WP_257445318.1">
    <property type="nucleotide sequence ID" value="NZ_JANIPJ010000006.1"/>
</dbReference>
<dbReference type="Pfam" id="PF13487">
    <property type="entry name" value="HD_5"/>
    <property type="match status" value="1"/>
</dbReference>
<accession>A0A9X2SB25</accession>
<dbReference type="EMBL" id="JANIPJ010000006">
    <property type="protein sequence ID" value="MCR2804352.1"/>
    <property type="molecule type" value="Genomic_DNA"/>
</dbReference>
<sequence length="373" mass="42363">MRLLPISHCEPGMKLAKKIFSADGIVLLGQGMELTNRLIARLEQCGVQYVYIEDIRTEDVQAPSIISEETFRMAIKEIRTNFLEMMERPKMKKGVTYPFIAQPFRMMMNNIIDELSNHKDAMIMLMNMGTVDHYLFQHSLNVCVYTTLLGMSNGYSRDEVMTLGMGALLHDVGKTQISMQVLQKPGALSREEFEQMKRHPQLGYELLKDEPNMPLLVAHCAFQHHERLDGSGYPRGIKGNEIHDYAKWIGLVDSYDAMTTNRVYRAPMLPHEAAERLYAGTGTLYEQRMLQLFRDKVAIYPIGINVRLQTGERGIVSSLNNTYPHRPTVRVLYNEAGEALKSPYEIDLSTQLTAMIVGVNEEESAEPPLVSSL</sequence>
<keyword evidence="3" id="KW-1185">Reference proteome</keyword>
<dbReference type="CDD" id="cd00077">
    <property type="entry name" value="HDc"/>
    <property type="match status" value="1"/>
</dbReference>
<dbReference type="Proteomes" id="UP001141950">
    <property type="component" value="Unassembled WGS sequence"/>
</dbReference>
<comment type="caution">
    <text evidence="2">The sequence shown here is derived from an EMBL/GenBank/DDBJ whole genome shotgun (WGS) entry which is preliminary data.</text>
</comment>
<dbReference type="PROSITE" id="PS51832">
    <property type="entry name" value="HD_GYP"/>
    <property type="match status" value="1"/>
</dbReference>
<proteinExistence type="predicted"/>
<evidence type="ECO:0000313" key="3">
    <source>
        <dbReference type="Proteomes" id="UP001141950"/>
    </source>
</evidence>
<dbReference type="Gene3D" id="1.10.3210.10">
    <property type="entry name" value="Hypothetical protein af1432"/>
    <property type="match status" value="1"/>
</dbReference>
<organism evidence="2 3">
    <name type="scientific">Paenibacillus soyae</name>
    <dbReference type="NCBI Taxonomy" id="2969249"/>
    <lineage>
        <taxon>Bacteria</taxon>
        <taxon>Bacillati</taxon>
        <taxon>Bacillota</taxon>
        <taxon>Bacilli</taxon>
        <taxon>Bacillales</taxon>
        <taxon>Paenibacillaceae</taxon>
        <taxon>Paenibacillus</taxon>
    </lineage>
</organism>
<name>A0A9X2SB25_9BACL</name>
<evidence type="ECO:0000313" key="2">
    <source>
        <dbReference type="EMBL" id="MCR2804352.1"/>
    </source>
</evidence>
<dbReference type="InterPro" id="IPR003607">
    <property type="entry name" value="HD/PDEase_dom"/>
</dbReference>
<dbReference type="SUPFAM" id="SSF109604">
    <property type="entry name" value="HD-domain/PDEase-like"/>
    <property type="match status" value="1"/>
</dbReference>
<dbReference type="AlphaFoldDB" id="A0A9X2SB25"/>